<keyword evidence="3" id="KW-1185">Reference proteome</keyword>
<evidence type="ECO:0000256" key="1">
    <source>
        <dbReference type="SAM" id="Phobius"/>
    </source>
</evidence>
<dbReference type="AlphaFoldDB" id="A0A0X8JGF4"/>
<feature type="transmembrane region" description="Helical" evidence="1">
    <location>
        <begin position="174"/>
        <end position="195"/>
    </location>
</feature>
<keyword evidence="1" id="KW-1133">Transmembrane helix</keyword>
<name>A0A0X8JGF4_ACTRD</name>
<evidence type="ECO:0000313" key="2">
    <source>
        <dbReference type="EMBL" id="AMD88169.1"/>
    </source>
</evidence>
<feature type="transmembrane region" description="Helical" evidence="1">
    <location>
        <begin position="600"/>
        <end position="621"/>
    </location>
</feature>
<feature type="transmembrane region" description="Helical" evidence="1">
    <location>
        <begin position="557"/>
        <end position="579"/>
    </location>
</feature>
<dbReference type="Proteomes" id="UP000065220">
    <property type="component" value="Chromosome"/>
</dbReference>
<feature type="transmembrane region" description="Helical" evidence="1">
    <location>
        <begin position="216"/>
        <end position="237"/>
    </location>
</feature>
<feature type="transmembrane region" description="Helical" evidence="1">
    <location>
        <begin position="300"/>
        <end position="317"/>
    </location>
</feature>
<feature type="transmembrane region" description="Helical" evidence="1">
    <location>
        <begin position="257"/>
        <end position="279"/>
    </location>
</feature>
<dbReference type="RefSeq" id="WP_067943528.1">
    <property type="nucleotide sequence ID" value="NZ_CP014228.1"/>
</dbReference>
<feature type="transmembrane region" description="Helical" evidence="1">
    <location>
        <begin position="627"/>
        <end position="652"/>
    </location>
</feature>
<reference evidence="3" key="1">
    <citation type="submission" date="2016-02" db="EMBL/GenBank/DDBJ databases">
        <authorList>
            <person name="Holder M.E."/>
            <person name="Ajami N.J."/>
            <person name="Petrosino J.F."/>
        </authorList>
    </citation>
    <scope>NUCLEOTIDE SEQUENCE [LARGE SCALE GENOMIC DNA]</scope>
    <source>
        <strain evidence="3">CCUG 36733</strain>
    </source>
</reference>
<dbReference type="STRING" id="111015.AXF14_11990"/>
<sequence>MTILPRIAWILVLTTSLATILLVPRGFDYLYPADATGQILISGTGVAASNLEALATKHGVEVGKVLVRADVAVVPGKNETTYTTQIVSSLGESHREGSQQFGHSFFLPGSLVYESATPQGDALGRWIVIGSDESVAAFVSDATSIWGQAITSSSVLRTGDVVREALSSPLGRSLVLAELTLTLVIVITITSRPAAFRSSLLAGRSRSRMLLHELRTTAVSSVRWVLLPLGALAATVYVDRTNASTLLTVNRMVTELLAAAGVLTILATIIGACGGLALLALTSRGRTMGRPTPSRRTRTVLAAGTTAAALLLVWSYASSSTAVSLDVANDRASRDQAQAQEELPAAYALAFWNLSEPTFSSLSSDISSFAHEAEATSSLVIAWTVPDDTTPDASGPPTIFLNNAAAASYGLATVSPSEMVVYRPGVIASQDGALRTLMADNAALQRHFGSTLTEPLISIRDQADAIAKLPATLPRATYSLSGTQVTSQDCLIVVIPDGYLAATNLLAAMTQGGAVISSAQGDPLETLTMNGLGSAISRIDAVGVDHTATVHSTTERLILDSLVLLVSGGAAVIAMGLSARSWTRVSASQREMDALLGRRSNARLVVGLSAAALLLLVLPLLNDTTPFLAACEAVCALGVLGAIVIGGQASLVRSRPGRRHISV</sequence>
<proteinExistence type="predicted"/>
<evidence type="ECO:0000313" key="3">
    <source>
        <dbReference type="Proteomes" id="UP000065220"/>
    </source>
</evidence>
<gene>
    <name evidence="2" type="ORF">AXF14_11990</name>
</gene>
<protein>
    <submittedName>
        <fullName evidence="2">Uncharacterized protein</fullName>
    </submittedName>
</protein>
<dbReference type="EMBL" id="CP014228">
    <property type="protein sequence ID" value="AMD88169.1"/>
    <property type="molecule type" value="Genomic_DNA"/>
</dbReference>
<keyword evidence="1" id="KW-0472">Membrane</keyword>
<dbReference type="KEGG" id="ard:AXF14_11990"/>
<keyword evidence="1" id="KW-0812">Transmembrane</keyword>
<organism evidence="2 3">
    <name type="scientific">Actinomyces radicidentis</name>
    <dbReference type="NCBI Taxonomy" id="111015"/>
    <lineage>
        <taxon>Bacteria</taxon>
        <taxon>Bacillati</taxon>
        <taxon>Actinomycetota</taxon>
        <taxon>Actinomycetes</taxon>
        <taxon>Actinomycetales</taxon>
        <taxon>Actinomycetaceae</taxon>
        <taxon>Actinomyces</taxon>
    </lineage>
</organism>
<feature type="transmembrane region" description="Helical" evidence="1">
    <location>
        <begin position="7"/>
        <end position="27"/>
    </location>
</feature>
<accession>A0A0X8JGF4</accession>